<name>A0A7I7T778_9MYCO</name>
<organism evidence="2 3">
    <name type="scientific">Mycolicibacterium helvum</name>
    <dbReference type="NCBI Taxonomy" id="1534349"/>
    <lineage>
        <taxon>Bacteria</taxon>
        <taxon>Bacillati</taxon>
        <taxon>Actinomycetota</taxon>
        <taxon>Actinomycetes</taxon>
        <taxon>Mycobacteriales</taxon>
        <taxon>Mycobacteriaceae</taxon>
        <taxon>Mycolicibacterium</taxon>
    </lineage>
</organism>
<evidence type="ECO:0000256" key="1">
    <source>
        <dbReference type="SAM" id="SignalP"/>
    </source>
</evidence>
<sequence length="55" mass="5577">MKKYTVTAAIAGAMTAAVLGFAGTAQADLGHNDWVNNIGPVATAPHVDTTVHGSR</sequence>
<proteinExistence type="predicted"/>
<dbReference type="EMBL" id="AP022596">
    <property type="protein sequence ID" value="BBY64125.1"/>
    <property type="molecule type" value="Genomic_DNA"/>
</dbReference>
<evidence type="ECO:0008006" key="4">
    <source>
        <dbReference type="Google" id="ProtNLM"/>
    </source>
</evidence>
<dbReference type="AlphaFoldDB" id="A0A7I7T778"/>
<evidence type="ECO:0000313" key="3">
    <source>
        <dbReference type="Proteomes" id="UP000467148"/>
    </source>
</evidence>
<dbReference type="KEGG" id="mhev:MHEL_23680"/>
<feature type="signal peptide" evidence="1">
    <location>
        <begin position="1"/>
        <end position="27"/>
    </location>
</feature>
<evidence type="ECO:0000313" key="2">
    <source>
        <dbReference type="EMBL" id="BBY64125.1"/>
    </source>
</evidence>
<reference evidence="2 3" key="1">
    <citation type="journal article" date="2019" name="Emerg. Microbes Infect.">
        <title>Comprehensive subspecies identification of 175 nontuberculous mycobacteria species based on 7547 genomic profiles.</title>
        <authorList>
            <person name="Matsumoto Y."/>
            <person name="Kinjo T."/>
            <person name="Motooka D."/>
            <person name="Nabeya D."/>
            <person name="Jung N."/>
            <person name="Uechi K."/>
            <person name="Horii T."/>
            <person name="Iida T."/>
            <person name="Fujita J."/>
            <person name="Nakamura S."/>
        </authorList>
    </citation>
    <scope>NUCLEOTIDE SEQUENCE [LARGE SCALE GENOMIC DNA]</scope>
    <source>
        <strain evidence="2 3">JCM 30396</strain>
    </source>
</reference>
<keyword evidence="3" id="KW-1185">Reference proteome</keyword>
<accession>A0A7I7T778</accession>
<keyword evidence="1" id="KW-0732">Signal</keyword>
<protein>
    <recommendedName>
        <fullName evidence="4">DUF680 domain-containing protein</fullName>
    </recommendedName>
</protein>
<gene>
    <name evidence="2" type="ORF">MHEL_23680</name>
</gene>
<feature type="chain" id="PRO_5029520599" description="DUF680 domain-containing protein" evidence="1">
    <location>
        <begin position="28"/>
        <end position="55"/>
    </location>
</feature>
<dbReference type="Proteomes" id="UP000467148">
    <property type="component" value="Chromosome"/>
</dbReference>